<evidence type="ECO:0000256" key="1">
    <source>
        <dbReference type="SAM" id="MobiDB-lite"/>
    </source>
</evidence>
<keyword evidence="2" id="KW-0812">Transmembrane</keyword>
<sequence length="819" mass="93418">MARLHWVLRLIYIVAGVSFCVSVSIPSLRANSIVVFFSSVAFLLVCLVIALARFIIRCVVGILRLFIRCTKYTVQICYKPILILPRIASFVIILLYLPLLIKYRQDSQNLVAIIGAAILVTLLPWLWVKVKISLRQRSDSMAHNQSQQDQSDSRSAKAKHGSKTTPKPFDPNIPIYRPIPTSTSIRTLRLEPGSDYDPIVCSMRFADVNAAPSYEALSYVWGDKNVRQNVILHDRNFPVTTNLKDALQNIRRPDRSRLIWVDAICINQDDSDEKDVQIRLMSSVYRNASRVLAWLGPKDEDAAKAYKIFASNGQIAQFRVEAEALIDDAVGEDDPKAKDFLRRREEFNDSLDYRGLKAFFEKRPWFRRVWIAQEIGLSREALLLCGDLSISWKEVVRTLQDLGNPRRIHDLTEMKYIFISKQAWTTYSVFESHRRGTSPVTSAEEDTKLRRQMDFVDVMECAWYREATDEKDYIYAFLGHPTAIVRGKLIIEPETAKSIKFGNVYARFVGNAIRATNSLRILSHVSHNFYGTFPPESIPTWVPRWNEENDISGLGRLSSSWYGASGNVSPEFDVSSTMLSLSGIQFDKVMFMSKVRTGFTYSLELLEPGHLEDDVFEGSWQFARLHPLSMLSWFSPYGPKDKQLDAFALTLTAGSVGDGITSSGRVSDMGQFRRDFWQYRALAFSASQALGPEHREDLGWTRRVEGLNLGRDEEIIEGKLAELAEGGDYDRFMWKANQRCHGRRFFVTRKGYFGIGPECMERGDIIAVLFGGKVPYVLRATDGGRYFFIGECYVHGIMSGEVIEKWRIGKFKKQTFDMI</sequence>
<evidence type="ECO:0000256" key="2">
    <source>
        <dbReference type="SAM" id="Phobius"/>
    </source>
</evidence>
<dbReference type="PANTHER" id="PTHR24148">
    <property type="entry name" value="ANKYRIN REPEAT DOMAIN-CONTAINING PROTEIN 39 HOMOLOG-RELATED"/>
    <property type="match status" value="1"/>
</dbReference>
<dbReference type="InterPro" id="IPR052895">
    <property type="entry name" value="HetReg/Transcr_Mod"/>
</dbReference>
<feature type="transmembrane region" description="Helical" evidence="2">
    <location>
        <begin position="7"/>
        <end position="27"/>
    </location>
</feature>
<evidence type="ECO:0000313" key="5">
    <source>
        <dbReference type="Proteomes" id="UP000738349"/>
    </source>
</evidence>
<dbReference type="Pfam" id="PF26639">
    <property type="entry name" value="Het-6_barrel"/>
    <property type="match status" value="1"/>
</dbReference>
<dbReference type="EMBL" id="JAGMUV010000011">
    <property type="protein sequence ID" value="KAH7141005.1"/>
    <property type="molecule type" value="Genomic_DNA"/>
</dbReference>
<feature type="region of interest" description="Disordered" evidence="1">
    <location>
        <begin position="141"/>
        <end position="173"/>
    </location>
</feature>
<keyword evidence="5" id="KW-1185">Reference proteome</keyword>
<feature type="transmembrane region" description="Helical" evidence="2">
    <location>
        <begin position="76"/>
        <end position="97"/>
    </location>
</feature>
<organism evidence="4 5">
    <name type="scientific">Dactylonectria macrodidyma</name>
    <dbReference type="NCBI Taxonomy" id="307937"/>
    <lineage>
        <taxon>Eukaryota</taxon>
        <taxon>Fungi</taxon>
        <taxon>Dikarya</taxon>
        <taxon>Ascomycota</taxon>
        <taxon>Pezizomycotina</taxon>
        <taxon>Sordariomycetes</taxon>
        <taxon>Hypocreomycetidae</taxon>
        <taxon>Hypocreales</taxon>
        <taxon>Nectriaceae</taxon>
        <taxon>Dactylonectria</taxon>
    </lineage>
</organism>
<gene>
    <name evidence="4" type="ORF">EDB81DRAFT_761457</name>
</gene>
<reference evidence="4" key="1">
    <citation type="journal article" date="2021" name="Nat. Commun.">
        <title>Genetic determinants of endophytism in the Arabidopsis root mycobiome.</title>
        <authorList>
            <person name="Mesny F."/>
            <person name="Miyauchi S."/>
            <person name="Thiergart T."/>
            <person name="Pickel B."/>
            <person name="Atanasova L."/>
            <person name="Karlsson M."/>
            <person name="Huettel B."/>
            <person name="Barry K.W."/>
            <person name="Haridas S."/>
            <person name="Chen C."/>
            <person name="Bauer D."/>
            <person name="Andreopoulos W."/>
            <person name="Pangilinan J."/>
            <person name="LaButti K."/>
            <person name="Riley R."/>
            <person name="Lipzen A."/>
            <person name="Clum A."/>
            <person name="Drula E."/>
            <person name="Henrissat B."/>
            <person name="Kohler A."/>
            <person name="Grigoriev I.V."/>
            <person name="Martin F.M."/>
            <person name="Hacquard S."/>
        </authorList>
    </citation>
    <scope>NUCLEOTIDE SEQUENCE</scope>
    <source>
        <strain evidence="4">MPI-CAGE-AT-0147</strain>
    </source>
</reference>
<evidence type="ECO:0000313" key="4">
    <source>
        <dbReference type="EMBL" id="KAH7141005.1"/>
    </source>
</evidence>
<dbReference type="Proteomes" id="UP000738349">
    <property type="component" value="Unassembled WGS sequence"/>
</dbReference>
<keyword evidence="2" id="KW-0472">Membrane</keyword>
<feature type="transmembrane region" description="Helical" evidence="2">
    <location>
        <begin position="109"/>
        <end position="128"/>
    </location>
</feature>
<dbReference type="PANTHER" id="PTHR24148:SF64">
    <property type="entry name" value="HETEROKARYON INCOMPATIBILITY DOMAIN-CONTAINING PROTEIN"/>
    <property type="match status" value="1"/>
</dbReference>
<proteinExistence type="predicted"/>
<protein>
    <submittedName>
        <fullName evidence="4">Heterokaryon incompatibility protein-domain-containing protein</fullName>
    </submittedName>
</protein>
<dbReference type="OrthoDB" id="2504919at2759"/>
<dbReference type="InterPro" id="IPR010730">
    <property type="entry name" value="HET"/>
</dbReference>
<name>A0A9P9J3T2_9HYPO</name>
<dbReference type="AlphaFoldDB" id="A0A9P9J3T2"/>
<dbReference type="Pfam" id="PF06985">
    <property type="entry name" value="HET"/>
    <property type="match status" value="1"/>
</dbReference>
<accession>A0A9P9J3T2</accession>
<comment type="caution">
    <text evidence="4">The sequence shown here is derived from an EMBL/GenBank/DDBJ whole genome shotgun (WGS) entry which is preliminary data.</text>
</comment>
<keyword evidence="2" id="KW-1133">Transmembrane helix</keyword>
<feature type="domain" description="Heterokaryon incompatibility" evidence="3">
    <location>
        <begin position="214"/>
        <end position="374"/>
    </location>
</feature>
<feature type="transmembrane region" description="Helical" evidence="2">
    <location>
        <begin position="33"/>
        <end position="56"/>
    </location>
</feature>
<evidence type="ECO:0000259" key="3">
    <source>
        <dbReference type="Pfam" id="PF06985"/>
    </source>
</evidence>